<evidence type="ECO:0000313" key="1">
    <source>
        <dbReference type="EMBL" id="MBX72641.1"/>
    </source>
</evidence>
<dbReference type="AlphaFoldDB" id="A0A2P2R0F6"/>
<proteinExistence type="predicted"/>
<accession>A0A2P2R0F6</accession>
<name>A0A2P2R0F6_RHIMU</name>
<dbReference type="EMBL" id="GGEC01092157">
    <property type="protein sequence ID" value="MBX72641.1"/>
    <property type="molecule type" value="Transcribed_RNA"/>
</dbReference>
<protein>
    <submittedName>
        <fullName evidence="1">Uncharacterized protein</fullName>
    </submittedName>
</protein>
<reference evidence="1" key="1">
    <citation type="submission" date="2018-02" db="EMBL/GenBank/DDBJ databases">
        <title>Rhizophora mucronata_Transcriptome.</title>
        <authorList>
            <person name="Meera S.P."/>
            <person name="Sreeshan A."/>
            <person name="Augustine A."/>
        </authorList>
    </citation>
    <scope>NUCLEOTIDE SEQUENCE</scope>
    <source>
        <tissue evidence="1">Leaf</tissue>
    </source>
</reference>
<sequence length="28" mass="3135">MESKKRKNPLGATGSYLGHRDLTKMVCL</sequence>
<organism evidence="1">
    <name type="scientific">Rhizophora mucronata</name>
    <name type="common">Asiatic mangrove</name>
    <dbReference type="NCBI Taxonomy" id="61149"/>
    <lineage>
        <taxon>Eukaryota</taxon>
        <taxon>Viridiplantae</taxon>
        <taxon>Streptophyta</taxon>
        <taxon>Embryophyta</taxon>
        <taxon>Tracheophyta</taxon>
        <taxon>Spermatophyta</taxon>
        <taxon>Magnoliopsida</taxon>
        <taxon>eudicotyledons</taxon>
        <taxon>Gunneridae</taxon>
        <taxon>Pentapetalae</taxon>
        <taxon>rosids</taxon>
        <taxon>fabids</taxon>
        <taxon>Malpighiales</taxon>
        <taxon>Rhizophoraceae</taxon>
        <taxon>Rhizophora</taxon>
    </lineage>
</organism>